<protein>
    <submittedName>
        <fullName evidence="2">Uncharacterized protein</fullName>
    </submittedName>
</protein>
<dbReference type="Proteomes" id="UP000526734">
    <property type="component" value="Unassembled WGS sequence"/>
</dbReference>
<feature type="region of interest" description="Disordered" evidence="1">
    <location>
        <begin position="118"/>
        <end position="142"/>
    </location>
</feature>
<reference evidence="2 3" key="1">
    <citation type="submission" date="2020-08" db="EMBL/GenBank/DDBJ databases">
        <title>Amycolatopsis sp. nov. DR6-1 isolated from Dendrobium heterocarpum.</title>
        <authorList>
            <person name="Tedsree N."/>
            <person name="Kuncharoen N."/>
            <person name="Likhitwitayawuid K."/>
            <person name="Tanasupawat S."/>
        </authorList>
    </citation>
    <scope>NUCLEOTIDE SEQUENCE [LARGE SCALE GENOMIC DNA]</scope>
    <source>
        <strain evidence="2 3">DR6-1</strain>
    </source>
</reference>
<evidence type="ECO:0000313" key="2">
    <source>
        <dbReference type="EMBL" id="MBB1158048.1"/>
    </source>
</evidence>
<organism evidence="2 3">
    <name type="scientific">Amycolatopsis dendrobii</name>
    <dbReference type="NCBI Taxonomy" id="2760662"/>
    <lineage>
        <taxon>Bacteria</taxon>
        <taxon>Bacillati</taxon>
        <taxon>Actinomycetota</taxon>
        <taxon>Actinomycetes</taxon>
        <taxon>Pseudonocardiales</taxon>
        <taxon>Pseudonocardiaceae</taxon>
        <taxon>Amycolatopsis</taxon>
    </lineage>
</organism>
<sequence length="142" mass="16091">MRIRKNRPESIPAPIERRLRNLREPAPPEVAVAELARDVSRKIEELGPDAGAAAPLDAYIQAHKAKWVVEVKDQHNRLLIEIGKLEAETEALLESRRIRCEDQRDVMDDLDAAVAHALERVTDPDSPYHEPVRRSERKGGKP</sequence>
<name>A0A7W3W397_9PSEU</name>
<evidence type="ECO:0000256" key="1">
    <source>
        <dbReference type="SAM" id="MobiDB-lite"/>
    </source>
</evidence>
<gene>
    <name evidence="2" type="ORF">H4281_33290</name>
</gene>
<dbReference type="AlphaFoldDB" id="A0A7W3W397"/>
<evidence type="ECO:0000313" key="3">
    <source>
        <dbReference type="Proteomes" id="UP000526734"/>
    </source>
</evidence>
<accession>A0A7W3W397</accession>
<dbReference type="EMBL" id="JACGZW010000012">
    <property type="protein sequence ID" value="MBB1158048.1"/>
    <property type="molecule type" value="Genomic_DNA"/>
</dbReference>
<keyword evidence="3" id="KW-1185">Reference proteome</keyword>
<comment type="caution">
    <text evidence="2">The sequence shown here is derived from an EMBL/GenBank/DDBJ whole genome shotgun (WGS) entry which is preliminary data.</text>
</comment>
<proteinExistence type="predicted"/>
<dbReference type="RefSeq" id="WP_182894817.1">
    <property type="nucleotide sequence ID" value="NZ_JACGZW010000012.1"/>
</dbReference>